<gene>
    <name evidence="1" type="ORF">Ahy_A02g010094</name>
</gene>
<protein>
    <submittedName>
        <fullName evidence="1">Uncharacterized protein</fullName>
    </submittedName>
</protein>
<comment type="caution">
    <text evidence="1">The sequence shown here is derived from an EMBL/GenBank/DDBJ whole genome shotgun (WGS) entry which is preliminary data.</text>
</comment>
<dbReference type="Proteomes" id="UP000289738">
    <property type="component" value="Chromosome A02"/>
</dbReference>
<accession>A0A445EJC8</accession>
<organism evidence="1 2">
    <name type="scientific">Arachis hypogaea</name>
    <name type="common">Peanut</name>
    <dbReference type="NCBI Taxonomy" id="3818"/>
    <lineage>
        <taxon>Eukaryota</taxon>
        <taxon>Viridiplantae</taxon>
        <taxon>Streptophyta</taxon>
        <taxon>Embryophyta</taxon>
        <taxon>Tracheophyta</taxon>
        <taxon>Spermatophyta</taxon>
        <taxon>Magnoliopsida</taxon>
        <taxon>eudicotyledons</taxon>
        <taxon>Gunneridae</taxon>
        <taxon>Pentapetalae</taxon>
        <taxon>rosids</taxon>
        <taxon>fabids</taxon>
        <taxon>Fabales</taxon>
        <taxon>Fabaceae</taxon>
        <taxon>Papilionoideae</taxon>
        <taxon>50 kb inversion clade</taxon>
        <taxon>dalbergioids sensu lato</taxon>
        <taxon>Dalbergieae</taxon>
        <taxon>Pterocarpus clade</taxon>
        <taxon>Arachis</taxon>
    </lineage>
</organism>
<keyword evidence="2" id="KW-1185">Reference proteome</keyword>
<reference evidence="1 2" key="1">
    <citation type="submission" date="2019-01" db="EMBL/GenBank/DDBJ databases">
        <title>Sequencing of cultivated peanut Arachis hypogaea provides insights into genome evolution and oil improvement.</title>
        <authorList>
            <person name="Chen X."/>
        </authorList>
    </citation>
    <scope>NUCLEOTIDE SEQUENCE [LARGE SCALE GENOMIC DNA]</scope>
    <source>
        <strain evidence="2">cv. Fuhuasheng</strain>
        <tissue evidence="1">Leaves</tissue>
    </source>
</reference>
<dbReference type="AlphaFoldDB" id="A0A445EJC8"/>
<proteinExistence type="predicted"/>
<dbReference type="EMBL" id="SDMP01000002">
    <property type="protein sequence ID" value="RYR75452.1"/>
    <property type="molecule type" value="Genomic_DNA"/>
</dbReference>
<name>A0A445EJC8_ARAHY</name>
<evidence type="ECO:0000313" key="2">
    <source>
        <dbReference type="Proteomes" id="UP000289738"/>
    </source>
</evidence>
<sequence length="125" mass="14706">MQQTHRTRMQISAQTTKIVTTQTMLVPPMIHGSNISSENKKKRWQRTKLVDPRPLLHLHPLLDLPRVIPMAPPIQIDHHDPCVEVARLSVRECKRQRRIRPECLCEVRCEIRVAVLRRCKNRRLA</sequence>
<evidence type="ECO:0000313" key="1">
    <source>
        <dbReference type="EMBL" id="RYR75452.1"/>
    </source>
</evidence>